<keyword evidence="3" id="KW-0547">Nucleotide-binding</keyword>
<dbReference type="EMBL" id="SMGR01000003">
    <property type="protein sequence ID" value="TCL00367.1"/>
    <property type="molecule type" value="Genomic_DNA"/>
</dbReference>
<proteinExistence type="predicted"/>
<dbReference type="PANTHER" id="PTHR11920">
    <property type="entry name" value="GUANYLYL CYCLASE"/>
    <property type="match status" value="1"/>
</dbReference>
<comment type="subcellular location">
    <subcellularLocation>
        <location evidence="1">Membrane</location>
    </subcellularLocation>
</comment>
<sequence>MDHSDRTRRAGDPERRLRRLEKRLNKSEMRRAELEHLMDGGQAFQRRVIQEVEDAKAEIERLYESLSLEQARTNQLLRSIMPEAVAEELKERGRVRPRRTKSATVMFADFVNFTLHTENMDPVALVRTLDRYYSAFDAIAASHGVEKVKTIGDAYMCVAGNLADVQSSEHAAQMCRAAVDIMKAVADLRSEETNWSIRIGLHSGPISSGVVGSERLSYDIWGDTVNTAARVADATGINEIFLSESTHALLSDDQGTTYHGEVEAKGKGLVRLYQLIT</sequence>
<dbReference type="Pfam" id="PF00211">
    <property type="entry name" value="Guanylate_cyc"/>
    <property type="match status" value="1"/>
</dbReference>
<evidence type="ECO:0000256" key="4">
    <source>
        <dbReference type="ARBA" id="ARBA00022989"/>
    </source>
</evidence>
<organism evidence="9 10">
    <name type="scientific">Shimia isoporae</name>
    <dbReference type="NCBI Taxonomy" id="647720"/>
    <lineage>
        <taxon>Bacteria</taxon>
        <taxon>Pseudomonadati</taxon>
        <taxon>Pseudomonadota</taxon>
        <taxon>Alphaproteobacteria</taxon>
        <taxon>Rhodobacterales</taxon>
        <taxon>Roseobacteraceae</taxon>
    </lineage>
</organism>
<feature type="coiled-coil region" evidence="7">
    <location>
        <begin position="17"/>
        <end position="72"/>
    </location>
</feature>
<name>A0A4R1N6H8_9RHOB</name>
<dbReference type="Proteomes" id="UP000295673">
    <property type="component" value="Unassembled WGS sequence"/>
</dbReference>
<keyword evidence="2" id="KW-0812">Transmembrane</keyword>
<evidence type="ECO:0000256" key="7">
    <source>
        <dbReference type="SAM" id="Coils"/>
    </source>
</evidence>
<dbReference type="Gene3D" id="3.30.70.1230">
    <property type="entry name" value="Nucleotide cyclase"/>
    <property type="match status" value="1"/>
</dbReference>
<evidence type="ECO:0000256" key="5">
    <source>
        <dbReference type="ARBA" id="ARBA00023136"/>
    </source>
</evidence>
<dbReference type="CDD" id="cd07302">
    <property type="entry name" value="CHD"/>
    <property type="match status" value="1"/>
</dbReference>
<dbReference type="SMART" id="SM00044">
    <property type="entry name" value="CYCc"/>
    <property type="match status" value="1"/>
</dbReference>
<dbReference type="PANTHER" id="PTHR11920:SF335">
    <property type="entry name" value="GUANYLATE CYCLASE"/>
    <property type="match status" value="1"/>
</dbReference>
<dbReference type="GO" id="GO:0016020">
    <property type="term" value="C:membrane"/>
    <property type="evidence" value="ECO:0007669"/>
    <property type="project" value="UniProtKB-SubCell"/>
</dbReference>
<evidence type="ECO:0000256" key="2">
    <source>
        <dbReference type="ARBA" id="ARBA00022692"/>
    </source>
</evidence>
<evidence type="ECO:0000313" key="10">
    <source>
        <dbReference type="Proteomes" id="UP000295673"/>
    </source>
</evidence>
<dbReference type="GO" id="GO:0009190">
    <property type="term" value="P:cyclic nucleotide biosynthetic process"/>
    <property type="evidence" value="ECO:0007669"/>
    <property type="project" value="InterPro"/>
</dbReference>
<accession>A0A4R1N6H8</accession>
<dbReference type="SUPFAM" id="SSF55073">
    <property type="entry name" value="Nucleotide cyclase"/>
    <property type="match status" value="1"/>
</dbReference>
<dbReference type="InterPro" id="IPR029787">
    <property type="entry name" value="Nucleotide_cyclase"/>
</dbReference>
<comment type="caution">
    <text evidence="9">The sequence shown here is derived from an EMBL/GenBank/DDBJ whole genome shotgun (WGS) entry which is preliminary data.</text>
</comment>
<keyword evidence="6" id="KW-0456">Lyase</keyword>
<dbReference type="InterPro" id="IPR050401">
    <property type="entry name" value="Cyclic_nucleotide_synthase"/>
</dbReference>
<dbReference type="GO" id="GO:0035556">
    <property type="term" value="P:intracellular signal transduction"/>
    <property type="evidence" value="ECO:0007669"/>
    <property type="project" value="InterPro"/>
</dbReference>
<evidence type="ECO:0000313" key="9">
    <source>
        <dbReference type="EMBL" id="TCL00367.1"/>
    </source>
</evidence>
<dbReference type="GO" id="GO:0004016">
    <property type="term" value="F:adenylate cyclase activity"/>
    <property type="evidence" value="ECO:0007669"/>
    <property type="project" value="UniProtKB-ARBA"/>
</dbReference>
<keyword evidence="7" id="KW-0175">Coiled coil</keyword>
<keyword evidence="10" id="KW-1185">Reference proteome</keyword>
<keyword evidence="5" id="KW-0472">Membrane</keyword>
<keyword evidence="4" id="KW-1133">Transmembrane helix</keyword>
<evidence type="ECO:0000256" key="1">
    <source>
        <dbReference type="ARBA" id="ARBA00004370"/>
    </source>
</evidence>
<dbReference type="OrthoDB" id="315417at2"/>
<dbReference type="GO" id="GO:0000166">
    <property type="term" value="F:nucleotide binding"/>
    <property type="evidence" value="ECO:0007669"/>
    <property type="project" value="UniProtKB-KW"/>
</dbReference>
<evidence type="ECO:0000256" key="6">
    <source>
        <dbReference type="ARBA" id="ARBA00023239"/>
    </source>
</evidence>
<dbReference type="InterPro" id="IPR001054">
    <property type="entry name" value="A/G_cyclase"/>
</dbReference>
<dbReference type="PROSITE" id="PS50125">
    <property type="entry name" value="GUANYLATE_CYCLASE_2"/>
    <property type="match status" value="1"/>
</dbReference>
<feature type="domain" description="Guanylate cyclase" evidence="8">
    <location>
        <begin position="104"/>
        <end position="232"/>
    </location>
</feature>
<dbReference type="RefSeq" id="WP_132861153.1">
    <property type="nucleotide sequence ID" value="NZ_SMGR01000003.1"/>
</dbReference>
<evidence type="ECO:0000259" key="8">
    <source>
        <dbReference type="PROSITE" id="PS50125"/>
    </source>
</evidence>
<evidence type="ECO:0000256" key="3">
    <source>
        <dbReference type="ARBA" id="ARBA00022741"/>
    </source>
</evidence>
<reference evidence="9 10" key="1">
    <citation type="submission" date="2019-03" db="EMBL/GenBank/DDBJ databases">
        <title>Genomic Encyclopedia of Archaeal and Bacterial Type Strains, Phase II (KMG-II): from individual species to whole genera.</title>
        <authorList>
            <person name="Goeker M."/>
        </authorList>
    </citation>
    <scope>NUCLEOTIDE SEQUENCE [LARGE SCALE GENOMIC DNA]</scope>
    <source>
        <strain evidence="9 10">DSM 26433</strain>
    </source>
</reference>
<protein>
    <submittedName>
        <fullName evidence="9">Class 3 adenylate cyclase</fullName>
    </submittedName>
</protein>
<gene>
    <name evidence="9" type="ORF">BXY66_3008</name>
</gene>
<dbReference type="AlphaFoldDB" id="A0A4R1N6H8"/>